<reference evidence="2 3" key="1">
    <citation type="submission" date="2014-01" db="EMBL/GenBank/DDBJ databases">
        <authorList>
            <person name="Durkin A.S."/>
            <person name="McCorrison J."/>
            <person name="Torralba M."/>
            <person name="Gillis M."/>
            <person name="Haft D.H."/>
            <person name="Methe B."/>
            <person name="Sutton G."/>
            <person name="Nelson K.E."/>
        </authorList>
    </citation>
    <scope>NUCLEOTIDE SEQUENCE [LARGE SCALE GENOMIC DNA]</scope>
    <source>
        <strain evidence="2 3">205/92</strain>
    </source>
</reference>
<evidence type="ECO:0000259" key="1">
    <source>
        <dbReference type="Pfam" id="PF01243"/>
    </source>
</evidence>
<dbReference type="SUPFAM" id="SSF50475">
    <property type="entry name" value="FMN-binding split barrel"/>
    <property type="match status" value="1"/>
</dbReference>
<accession>A0AAV3M1X4</accession>
<dbReference type="RefSeq" id="WP_036963413.1">
    <property type="nucleotide sequence ID" value="NZ_JALD01000066.1"/>
</dbReference>
<proteinExistence type="predicted"/>
<dbReference type="Proteomes" id="UP000022311">
    <property type="component" value="Unassembled WGS sequence"/>
</dbReference>
<dbReference type="AlphaFoldDB" id="A0AAV3M1X4"/>
<evidence type="ECO:0000313" key="2">
    <source>
        <dbReference type="EMBL" id="EUD09707.1"/>
    </source>
</evidence>
<name>A0AAV3M1X4_9GAMM</name>
<protein>
    <submittedName>
        <fullName evidence="2">Pyridoxamine 5'-phosphate oxidase family protein</fullName>
    </submittedName>
</protein>
<organism evidence="2 3">
    <name type="scientific">Providencia alcalifaciens 205/92</name>
    <dbReference type="NCBI Taxonomy" id="1256988"/>
    <lineage>
        <taxon>Bacteria</taxon>
        <taxon>Pseudomonadati</taxon>
        <taxon>Pseudomonadota</taxon>
        <taxon>Gammaproteobacteria</taxon>
        <taxon>Enterobacterales</taxon>
        <taxon>Morganellaceae</taxon>
        <taxon>Providencia</taxon>
    </lineage>
</organism>
<dbReference type="EMBL" id="JALD01000066">
    <property type="protein sequence ID" value="EUD09707.1"/>
    <property type="molecule type" value="Genomic_DNA"/>
</dbReference>
<sequence length="169" mass="19853">MSLKQRSLALLHTARFVTFATQCNDHSPWASTVEPRILLNPLRFIWFSCHQSQHSQNIRQNPQVSGSLFRYDLIEYPEIGLDGAQFIGHARELSDEECISAYSHFYQLTPFDDTQHLTDMIPLEQLQKNGHSRFYQVDIEQFWLVDIESWVTHKENRRVSVPLSYLNDE</sequence>
<gene>
    <name evidence="2" type="ORF">HMPREF1563_0104</name>
</gene>
<dbReference type="Gene3D" id="2.30.110.10">
    <property type="entry name" value="Electron Transport, Fmn-binding Protein, Chain A"/>
    <property type="match status" value="1"/>
</dbReference>
<comment type="caution">
    <text evidence="2">The sequence shown here is derived from an EMBL/GenBank/DDBJ whole genome shotgun (WGS) entry which is preliminary data.</text>
</comment>
<dbReference type="InterPro" id="IPR011576">
    <property type="entry name" value="Pyridox_Oxase_N"/>
</dbReference>
<dbReference type="InterPro" id="IPR012349">
    <property type="entry name" value="Split_barrel_FMN-bd"/>
</dbReference>
<evidence type="ECO:0000313" key="3">
    <source>
        <dbReference type="Proteomes" id="UP000022311"/>
    </source>
</evidence>
<dbReference type="Pfam" id="PF01243">
    <property type="entry name" value="PNPOx_N"/>
    <property type="match status" value="1"/>
</dbReference>
<feature type="domain" description="Pyridoxamine 5'-phosphate oxidase N-terminal" evidence="1">
    <location>
        <begin position="5"/>
        <end position="144"/>
    </location>
</feature>